<evidence type="ECO:0000313" key="7">
    <source>
        <dbReference type="EMBL" id="MZP30742.1"/>
    </source>
</evidence>
<dbReference type="GO" id="GO:0008784">
    <property type="term" value="F:alanine racemase activity"/>
    <property type="evidence" value="ECO:0007669"/>
    <property type="project" value="UniProtKB-EC"/>
</dbReference>
<keyword evidence="2 4" id="KW-0663">Pyridoxal phosphate</keyword>
<dbReference type="GO" id="GO:0006522">
    <property type="term" value="P:alanine metabolic process"/>
    <property type="evidence" value="ECO:0007669"/>
    <property type="project" value="InterPro"/>
</dbReference>
<evidence type="ECO:0000256" key="3">
    <source>
        <dbReference type="ARBA" id="ARBA00023235"/>
    </source>
</evidence>
<dbReference type="SMART" id="SM01005">
    <property type="entry name" value="Ala_racemase_C"/>
    <property type="match status" value="1"/>
</dbReference>
<dbReference type="GO" id="GO:0030170">
    <property type="term" value="F:pyridoxal phosphate binding"/>
    <property type="evidence" value="ECO:0007669"/>
    <property type="project" value="TreeGrafter"/>
</dbReference>
<dbReference type="GO" id="GO:0005829">
    <property type="term" value="C:cytosol"/>
    <property type="evidence" value="ECO:0007669"/>
    <property type="project" value="TreeGrafter"/>
</dbReference>
<feature type="binding site" evidence="5">
    <location>
        <position position="155"/>
    </location>
    <ligand>
        <name>substrate</name>
    </ligand>
</feature>
<gene>
    <name evidence="7" type="primary">alr</name>
    <name evidence="7" type="ORF">GTO91_13570</name>
</gene>
<dbReference type="InterPro" id="IPR009006">
    <property type="entry name" value="Ala_racemase/Decarboxylase_C"/>
</dbReference>
<feature type="binding site" evidence="5">
    <location>
        <position position="357"/>
    </location>
    <ligand>
        <name>substrate</name>
    </ligand>
</feature>
<dbReference type="PANTHER" id="PTHR30511:SF0">
    <property type="entry name" value="ALANINE RACEMASE, CATABOLIC-RELATED"/>
    <property type="match status" value="1"/>
</dbReference>
<dbReference type="Pfam" id="PF01168">
    <property type="entry name" value="Ala_racemase_N"/>
    <property type="match status" value="1"/>
</dbReference>
<dbReference type="NCBIfam" id="TIGR00492">
    <property type="entry name" value="alr"/>
    <property type="match status" value="1"/>
</dbReference>
<proteinExistence type="predicted"/>
<dbReference type="CDD" id="cd00430">
    <property type="entry name" value="PLPDE_III_AR"/>
    <property type="match status" value="1"/>
</dbReference>
<sequence length="417" mass="44690">MNVIRPQGAGAEEMRRDEAARGLGCWVEVDMDALAHNARSIRQYLGDEKIFYGVVKANAYGCGIVECARCLVENGVDRLAVTHVSEGVQLRRSGIDAPILVMAPFTAEEAGDLVRFGLTASVSAVDRALLIAQEARRQGRRGLPVHIKVETGLGRTGVVASDAPLLVAAIVGQDELYLEGAFTHLATAATGDVRHVHRQVARFRETVAAMEAYAGFSIPVKHVANSAAAMAFPQYHFDGVRIGTLLYGQPAGPVAAGLALRDVWRLKARVAHVSTLPPGHGVGYGRAFVTKRETQVAVLPVGYVDGYQLEPVSMPVSLWDLAKVLVKTSAAYFGLGPTARSARIGERRAPVLGKVAMQMTMIDVTGIPDVQPGTVVQLPARRTVVALNVPRVHVSAESTMLQRLGSERREERAAGLE</sequence>
<reference evidence="7 8" key="1">
    <citation type="submission" date="2020-01" db="EMBL/GenBank/DDBJ databases">
        <title>Whole-genome sequence of Heliobacterium undosum DSM 13378.</title>
        <authorList>
            <person name="Kyndt J.A."/>
            <person name="Meyer T.E."/>
        </authorList>
    </citation>
    <scope>NUCLEOTIDE SEQUENCE [LARGE SCALE GENOMIC DNA]</scope>
    <source>
        <strain evidence="7 8">DSM 13378</strain>
    </source>
</reference>
<dbReference type="InterPro" id="IPR029066">
    <property type="entry name" value="PLP-binding_barrel"/>
</dbReference>
<dbReference type="EC" id="5.1.1.1" evidence="7"/>
<keyword evidence="8" id="KW-1185">Reference proteome</keyword>
<protein>
    <submittedName>
        <fullName evidence="7">Alanine racemase</fullName>
        <ecNumber evidence="7">5.1.1.1</ecNumber>
    </submittedName>
</protein>
<keyword evidence="3 7" id="KW-0413">Isomerase</keyword>
<dbReference type="RefSeq" id="WP_161259266.1">
    <property type="nucleotide sequence ID" value="NZ_WXEY01000018.1"/>
</dbReference>
<dbReference type="OrthoDB" id="9813814at2"/>
<dbReference type="PANTHER" id="PTHR30511">
    <property type="entry name" value="ALANINE RACEMASE"/>
    <property type="match status" value="1"/>
</dbReference>
<name>A0A845L2D6_9FIRM</name>
<dbReference type="SUPFAM" id="SSF50621">
    <property type="entry name" value="Alanine racemase C-terminal domain-like"/>
    <property type="match status" value="1"/>
</dbReference>
<feature type="modified residue" description="N6-(pyridoxal phosphate)lysine" evidence="4">
    <location>
        <position position="56"/>
    </location>
</feature>
<dbReference type="SUPFAM" id="SSF51419">
    <property type="entry name" value="PLP-binding barrel"/>
    <property type="match status" value="1"/>
</dbReference>
<accession>A0A845L2D6</accession>
<evidence type="ECO:0000259" key="6">
    <source>
        <dbReference type="SMART" id="SM01005"/>
    </source>
</evidence>
<evidence type="ECO:0000256" key="2">
    <source>
        <dbReference type="ARBA" id="ARBA00022898"/>
    </source>
</evidence>
<dbReference type="AlphaFoldDB" id="A0A845L2D6"/>
<dbReference type="Gene3D" id="2.40.37.10">
    <property type="entry name" value="Lyase, Ornithine Decarboxylase, Chain A, domain 1"/>
    <property type="match status" value="1"/>
</dbReference>
<feature type="domain" description="Alanine racemase C-terminal" evidence="6">
    <location>
        <begin position="263"/>
        <end position="394"/>
    </location>
</feature>
<evidence type="ECO:0000313" key="8">
    <source>
        <dbReference type="Proteomes" id="UP000463470"/>
    </source>
</evidence>
<dbReference type="PRINTS" id="PR00992">
    <property type="entry name" value="ALARACEMASE"/>
</dbReference>
<dbReference type="EMBL" id="WXEY01000018">
    <property type="protein sequence ID" value="MZP30742.1"/>
    <property type="molecule type" value="Genomic_DNA"/>
</dbReference>
<dbReference type="InterPro" id="IPR000821">
    <property type="entry name" value="Ala_racemase"/>
</dbReference>
<dbReference type="Gene3D" id="3.20.20.10">
    <property type="entry name" value="Alanine racemase"/>
    <property type="match status" value="1"/>
</dbReference>
<dbReference type="Proteomes" id="UP000463470">
    <property type="component" value="Unassembled WGS sequence"/>
</dbReference>
<evidence type="ECO:0000256" key="5">
    <source>
        <dbReference type="PIRSR" id="PIRSR600821-52"/>
    </source>
</evidence>
<dbReference type="FunFam" id="3.20.20.10:FF:000002">
    <property type="entry name" value="Alanine racemase"/>
    <property type="match status" value="1"/>
</dbReference>
<evidence type="ECO:0000256" key="1">
    <source>
        <dbReference type="ARBA" id="ARBA00001933"/>
    </source>
</evidence>
<dbReference type="InterPro" id="IPR001608">
    <property type="entry name" value="Ala_racemase_N"/>
</dbReference>
<evidence type="ECO:0000256" key="4">
    <source>
        <dbReference type="PIRSR" id="PIRSR600821-50"/>
    </source>
</evidence>
<dbReference type="Pfam" id="PF00842">
    <property type="entry name" value="Ala_racemase_C"/>
    <property type="match status" value="1"/>
</dbReference>
<comment type="caution">
    <text evidence="7">The sequence shown here is derived from an EMBL/GenBank/DDBJ whole genome shotgun (WGS) entry which is preliminary data.</text>
</comment>
<organism evidence="7 8">
    <name type="scientific">Heliomicrobium undosum</name>
    <dbReference type="NCBI Taxonomy" id="121734"/>
    <lineage>
        <taxon>Bacteria</taxon>
        <taxon>Bacillati</taxon>
        <taxon>Bacillota</taxon>
        <taxon>Clostridia</taxon>
        <taxon>Eubacteriales</taxon>
        <taxon>Heliobacteriaceae</taxon>
        <taxon>Heliomicrobium</taxon>
    </lineage>
</organism>
<dbReference type="InterPro" id="IPR020622">
    <property type="entry name" value="Ala_racemase_pyridoxalP-BS"/>
</dbReference>
<dbReference type="InterPro" id="IPR011079">
    <property type="entry name" value="Ala_racemase_C"/>
</dbReference>
<dbReference type="PROSITE" id="PS00395">
    <property type="entry name" value="ALANINE_RACEMASE"/>
    <property type="match status" value="1"/>
</dbReference>
<comment type="cofactor">
    <cofactor evidence="1 4">
        <name>pyridoxal 5'-phosphate</name>
        <dbReference type="ChEBI" id="CHEBI:597326"/>
    </cofactor>
</comment>